<name>A0ACD3BI83_9AGAR</name>
<gene>
    <name evidence="1" type="ORF">BDN72DRAFT_852512</name>
</gene>
<evidence type="ECO:0000313" key="1">
    <source>
        <dbReference type="EMBL" id="TFK77416.1"/>
    </source>
</evidence>
<organism evidence="1 2">
    <name type="scientific">Pluteus cervinus</name>
    <dbReference type="NCBI Taxonomy" id="181527"/>
    <lineage>
        <taxon>Eukaryota</taxon>
        <taxon>Fungi</taxon>
        <taxon>Dikarya</taxon>
        <taxon>Basidiomycota</taxon>
        <taxon>Agaricomycotina</taxon>
        <taxon>Agaricomycetes</taxon>
        <taxon>Agaricomycetidae</taxon>
        <taxon>Agaricales</taxon>
        <taxon>Pluteineae</taxon>
        <taxon>Pluteaceae</taxon>
        <taxon>Pluteus</taxon>
    </lineage>
</organism>
<proteinExistence type="predicted"/>
<accession>A0ACD3BI83</accession>
<sequence length="793" mass="88085">MPEPSQDELAAFDELEAQHSQRSPSKPQRYRSPVHAELDDADNPFIAPRPPNKSSTVPAFISASRVATTSSSVHERSPSPGLPEEKDYSGWFQPMDYDSIPGFQSAAFATASEELPPTIGFMKASDKKIIAPSKDAYLKAQQKLDAFWSEDVDGDEDDATSPPLQALTSTFQSASTLKETSRPALKAMENSAAFNTGLHTPLREVMPQDAPESPPRISSTLKGKSKAFVSPLISSAQKPEPAPAVGSKASPFVKSSMLASAASSGVALPQAQKQPFSSPLLNRDKRSAFKSPLPATPSRPIGLAIQRNIGTRKTPASFKTPFKHHALVSSVVASPSPMPRKPSRAVFFDLSKPPNRQKVHEVFSPQSSRSVDDVPADLTELAQITPELAIYYSFHSNSTESLLGTAAAFDHLTNLGCTLATKDWVDNHWSLILWKLAGLALQDIDHGQDPRKRWCWGEVIRQMLYRYERELNSGTRPLFRLITTQDMPPSFPMVLCISRITWIDGNATEGADKSKTLAYPELEVTDGWYKLRAQVDAALARAVRRGIIRVGRKIFVAGARLSSDRKDPSEVLEAYNSTKLIISGNSSHLAPWHARLGYHKGVSDGGPVAAMDLVITKAHPVAFLEFFEKDGKKWSEGPHNAVEESKFDRQWQKERDDHISKLQAEVEKKWHRYHGYMERLQQKAGNRFRPGQDDYPPDCIDDLYTELELPETASATLTRIPPNHAGWLAQHIAKQLEIEKERSSDNMEQELKVGQRYIVTNLTPTQQKAWMGNVPGSEVYLATRRDSKWIRLK</sequence>
<protein>
    <submittedName>
        <fullName evidence="1">Uncharacterized protein</fullName>
    </submittedName>
</protein>
<evidence type="ECO:0000313" key="2">
    <source>
        <dbReference type="Proteomes" id="UP000308600"/>
    </source>
</evidence>
<dbReference type="EMBL" id="ML208259">
    <property type="protein sequence ID" value="TFK77416.1"/>
    <property type="molecule type" value="Genomic_DNA"/>
</dbReference>
<dbReference type="Proteomes" id="UP000308600">
    <property type="component" value="Unassembled WGS sequence"/>
</dbReference>
<reference evidence="1 2" key="1">
    <citation type="journal article" date="2019" name="Nat. Ecol. Evol.">
        <title>Megaphylogeny resolves global patterns of mushroom evolution.</title>
        <authorList>
            <person name="Varga T."/>
            <person name="Krizsan K."/>
            <person name="Foldi C."/>
            <person name="Dima B."/>
            <person name="Sanchez-Garcia M."/>
            <person name="Sanchez-Ramirez S."/>
            <person name="Szollosi G.J."/>
            <person name="Szarkandi J.G."/>
            <person name="Papp V."/>
            <person name="Albert L."/>
            <person name="Andreopoulos W."/>
            <person name="Angelini C."/>
            <person name="Antonin V."/>
            <person name="Barry K.W."/>
            <person name="Bougher N.L."/>
            <person name="Buchanan P."/>
            <person name="Buyck B."/>
            <person name="Bense V."/>
            <person name="Catcheside P."/>
            <person name="Chovatia M."/>
            <person name="Cooper J."/>
            <person name="Damon W."/>
            <person name="Desjardin D."/>
            <person name="Finy P."/>
            <person name="Geml J."/>
            <person name="Haridas S."/>
            <person name="Hughes K."/>
            <person name="Justo A."/>
            <person name="Karasinski D."/>
            <person name="Kautmanova I."/>
            <person name="Kiss B."/>
            <person name="Kocsube S."/>
            <person name="Kotiranta H."/>
            <person name="LaButti K.M."/>
            <person name="Lechner B.E."/>
            <person name="Liimatainen K."/>
            <person name="Lipzen A."/>
            <person name="Lukacs Z."/>
            <person name="Mihaltcheva S."/>
            <person name="Morgado L.N."/>
            <person name="Niskanen T."/>
            <person name="Noordeloos M.E."/>
            <person name="Ohm R.A."/>
            <person name="Ortiz-Santana B."/>
            <person name="Ovrebo C."/>
            <person name="Racz N."/>
            <person name="Riley R."/>
            <person name="Savchenko A."/>
            <person name="Shiryaev A."/>
            <person name="Soop K."/>
            <person name="Spirin V."/>
            <person name="Szebenyi C."/>
            <person name="Tomsovsky M."/>
            <person name="Tulloss R.E."/>
            <person name="Uehling J."/>
            <person name="Grigoriev I.V."/>
            <person name="Vagvolgyi C."/>
            <person name="Papp T."/>
            <person name="Martin F.M."/>
            <person name="Miettinen O."/>
            <person name="Hibbett D.S."/>
            <person name="Nagy L.G."/>
        </authorList>
    </citation>
    <scope>NUCLEOTIDE SEQUENCE [LARGE SCALE GENOMIC DNA]</scope>
    <source>
        <strain evidence="1 2">NL-1719</strain>
    </source>
</reference>
<keyword evidence="2" id="KW-1185">Reference proteome</keyword>